<feature type="domain" description="Acyl-CoA oxidase/dehydrogenase middle" evidence="8">
    <location>
        <begin position="122"/>
        <end position="219"/>
    </location>
</feature>
<dbReference type="GO" id="GO:0003995">
    <property type="term" value="F:acyl-CoA dehydrogenase activity"/>
    <property type="evidence" value="ECO:0007669"/>
    <property type="project" value="InterPro"/>
</dbReference>
<comment type="caution">
    <text evidence="10">The sequence shown here is derived from an EMBL/GenBank/DDBJ whole genome shotgun (WGS) entry which is preliminary data.</text>
</comment>
<protein>
    <submittedName>
        <fullName evidence="10">Acyl-CoA dehydrogenase</fullName>
    </submittedName>
</protein>
<comment type="cofactor">
    <cofactor evidence="1 6">
        <name>FAD</name>
        <dbReference type="ChEBI" id="CHEBI:57692"/>
    </cofactor>
</comment>
<dbReference type="InterPro" id="IPR013786">
    <property type="entry name" value="AcylCoA_DH/ox_N"/>
</dbReference>
<name>A0A0J6D260_9BACL</name>
<dbReference type="EMBL" id="LELK01000001">
    <property type="protein sequence ID" value="KMM39420.1"/>
    <property type="molecule type" value="Genomic_DNA"/>
</dbReference>
<evidence type="ECO:0000256" key="5">
    <source>
        <dbReference type="ARBA" id="ARBA00023002"/>
    </source>
</evidence>
<dbReference type="PANTHER" id="PTHR43884">
    <property type="entry name" value="ACYL-COA DEHYDROGENASE"/>
    <property type="match status" value="1"/>
</dbReference>
<dbReference type="Gene3D" id="1.10.540.10">
    <property type="entry name" value="Acyl-CoA dehydrogenase/oxidase, N-terminal domain"/>
    <property type="match status" value="1"/>
</dbReference>
<dbReference type="SUPFAM" id="SSF47203">
    <property type="entry name" value="Acyl-CoA dehydrogenase C-terminal domain-like"/>
    <property type="match status" value="1"/>
</dbReference>
<dbReference type="InterPro" id="IPR006089">
    <property type="entry name" value="Acyl-CoA_DH_CS"/>
</dbReference>
<keyword evidence="11" id="KW-1185">Reference proteome</keyword>
<dbReference type="PATRIC" id="fig|157733.3.peg.4211"/>
<dbReference type="SUPFAM" id="SSF56645">
    <property type="entry name" value="Acyl-CoA dehydrogenase NM domain-like"/>
    <property type="match status" value="1"/>
</dbReference>
<evidence type="ECO:0000259" key="8">
    <source>
        <dbReference type="Pfam" id="PF02770"/>
    </source>
</evidence>
<dbReference type="PANTHER" id="PTHR43884:SF12">
    <property type="entry name" value="ISOVALERYL-COA DEHYDROGENASE, MITOCHONDRIAL-RELATED"/>
    <property type="match status" value="1"/>
</dbReference>
<dbReference type="OrthoDB" id="9802447at2"/>
<evidence type="ECO:0000259" key="9">
    <source>
        <dbReference type="Pfam" id="PF02771"/>
    </source>
</evidence>
<evidence type="ECO:0000256" key="4">
    <source>
        <dbReference type="ARBA" id="ARBA00022827"/>
    </source>
</evidence>
<keyword evidence="4 6" id="KW-0274">FAD</keyword>
<dbReference type="InterPro" id="IPR009100">
    <property type="entry name" value="AcylCoA_DH/oxidase_NM_dom_sf"/>
</dbReference>
<evidence type="ECO:0000259" key="7">
    <source>
        <dbReference type="Pfam" id="PF00441"/>
    </source>
</evidence>
<dbReference type="InterPro" id="IPR037069">
    <property type="entry name" value="AcylCoA_DH/ox_N_sf"/>
</dbReference>
<dbReference type="AlphaFoldDB" id="A0A0J6D260"/>
<comment type="similarity">
    <text evidence="2 6">Belongs to the acyl-CoA dehydrogenase family.</text>
</comment>
<evidence type="ECO:0000256" key="1">
    <source>
        <dbReference type="ARBA" id="ARBA00001974"/>
    </source>
</evidence>
<organism evidence="10 11">
    <name type="scientific">Guptibacillus hwajinpoensis</name>
    <dbReference type="NCBI Taxonomy" id="208199"/>
    <lineage>
        <taxon>Bacteria</taxon>
        <taxon>Bacillati</taxon>
        <taxon>Bacillota</taxon>
        <taxon>Bacilli</taxon>
        <taxon>Bacillales</taxon>
        <taxon>Guptibacillaceae</taxon>
        <taxon>Guptibacillus</taxon>
    </lineage>
</organism>
<dbReference type="FunFam" id="1.10.540.10:FF:000009">
    <property type="entry name" value="Probable acyl-CoA dehydrogenase"/>
    <property type="match status" value="1"/>
</dbReference>
<dbReference type="InterPro" id="IPR036250">
    <property type="entry name" value="AcylCo_DH-like_C"/>
</dbReference>
<evidence type="ECO:0000256" key="2">
    <source>
        <dbReference type="ARBA" id="ARBA00009347"/>
    </source>
</evidence>
<dbReference type="Gene3D" id="1.20.140.10">
    <property type="entry name" value="Butyryl-CoA Dehydrogenase, subunit A, domain 3"/>
    <property type="match status" value="1"/>
</dbReference>
<reference evidence="10" key="1">
    <citation type="submission" date="2015-06" db="EMBL/GenBank/DDBJ databases">
        <authorList>
            <person name="Liu B."/>
            <person name="Wang J."/>
            <person name="Zhu Y."/>
            <person name="Liu G."/>
            <person name="Chen Q."/>
            <person name="Zheng C."/>
            <person name="Che J."/>
            <person name="Ge C."/>
            <person name="Shi H."/>
            <person name="Pan Z."/>
            <person name="Liu X."/>
        </authorList>
    </citation>
    <scope>NUCLEOTIDE SEQUENCE [LARGE SCALE GENOMIC DNA]</scope>
    <source>
        <strain evidence="10">DSM 16346</strain>
    </source>
</reference>
<dbReference type="InterPro" id="IPR006091">
    <property type="entry name" value="Acyl-CoA_Oxase/DH_mid-dom"/>
</dbReference>
<dbReference type="PROSITE" id="PS00073">
    <property type="entry name" value="ACYL_COA_DH_2"/>
    <property type="match status" value="1"/>
</dbReference>
<dbReference type="Gene3D" id="2.40.110.10">
    <property type="entry name" value="Butyryl-CoA Dehydrogenase, subunit A, domain 2"/>
    <property type="match status" value="1"/>
</dbReference>
<dbReference type="RefSeq" id="WP_048310591.1">
    <property type="nucleotide sequence ID" value="NZ_CP119526.1"/>
</dbReference>
<dbReference type="GO" id="GO:0050660">
    <property type="term" value="F:flavin adenine dinucleotide binding"/>
    <property type="evidence" value="ECO:0007669"/>
    <property type="project" value="InterPro"/>
</dbReference>
<evidence type="ECO:0000313" key="10">
    <source>
        <dbReference type="EMBL" id="KMM39420.1"/>
    </source>
</evidence>
<accession>A0A0J6D260</accession>
<dbReference type="InterPro" id="IPR046373">
    <property type="entry name" value="Acyl-CoA_Oxase/DH_mid-dom_sf"/>
</dbReference>
<evidence type="ECO:0000256" key="6">
    <source>
        <dbReference type="RuleBase" id="RU362125"/>
    </source>
</evidence>
<gene>
    <name evidence="10" type="ORF">AB986_09555</name>
</gene>
<keyword evidence="3 6" id="KW-0285">Flavoprotein</keyword>
<dbReference type="Pfam" id="PF02770">
    <property type="entry name" value="Acyl-CoA_dh_M"/>
    <property type="match status" value="1"/>
</dbReference>
<evidence type="ECO:0000256" key="3">
    <source>
        <dbReference type="ARBA" id="ARBA00022630"/>
    </source>
</evidence>
<dbReference type="FunFam" id="1.20.140.10:FF:000001">
    <property type="entry name" value="Acyl-CoA dehydrogenase"/>
    <property type="match status" value="1"/>
</dbReference>
<feature type="domain" description="Acyl-CoA dehydrogenase/oxidase C-terminal" evidence="7">
    <location>
        <begin position="231"/>
        <end position="379"/>
    </location>
</feature>
<dbReference type="Pfam" id="PF02771">
    <property type="entry name" value="Acyl-CoA_dh_N"/>
    <property type="match status" value="1"/>
</dbReference>
<proteinExistence type="inferred from homology"/>
<evidence type="ECO:0000313" key="11">
    <source>
        <dbReference type="Proteomes" id="UP000035996"/>
    </source>
</evidence>
<dbReference type="InterPro" id="IPR009075">
    <property type="entry name" value="AcylCo_DH/oxidase_C"/>
</dbReference>
<feature type="domain" description="Acyl-CoA dehydrogenase/oxidase N-terminal" evidence="9">
    <location>
        <begin position="7"/>
        <end position="118"/>
    </location>
</feature>
<dbReference type="STRING" id="157733.AB986_09555"/>
<sequence length="381" mass="43004">MKHSYLTKDHEAFRKSLRKFLAKEAEPFFEQWEEDRMIPREFWDKLAAQGYLCPTLPEAYGGLDADWGYAVIINEELERVGSGLVGVGLHNDIVVPYLESFGTEEQKQRWLPKCVSGETITAIAMTEPGTGSDLANIKTTAILESDHYVLNGSKTFITNGIHSDLVLVACKTDPKAVPAHKGVSLLVVERDTPGFSRGRKLNKVGLHSQDTAELFFEDCRVPKENLLGEEGKGFLYLMDKLQQERLLVAIAAQVAAEDMVEMTMKYIQERKAFGQSISKFQHIQFEMVEMQTQVEIGRTFLDSLVADHIEGEDIVTKVSMAKYWLTDMAKDISQRCLQLHGGYGYMEEYKIARRFRDIPVSAIYAGTNEIMKTIIAKNMGL</sequence>
<keyword evidence="5 6" id="KW-0560">Oxidoreductase</keyword>
<dbReference type="Proteomes" id="UP000035996">
    <property type="component" value="Unassembled WGS sequence"/>
</dbReference>
<dbReference type="FunFam" id="2.40.110.10:FF:000002">
    <property type="entry name" value="Acyl-CoA dehydrogenase fadE12"/>
    <property type="match status" value="1"/>
</dbReference>
<dbReference type="Pfam" id="PF00441">
    <property type="entry name" value="Acyl-CoA_dh_1"/>
    <property type="match status" value="1"/>
</dbReference>